<dbReference type="CDD" id="cd11887">
    <property type="entry name" value="SH3_Bbc1"/>
    <property type="match status" value="1"/>
</dbReference>
<evidence type="ECO:0000313" key="6">
    <source>
        <dbReference type="Proteomes" id="UP000030752"/>
    </source>
</evidence>
<feature type="compositionally biased region" description="Low complexity" evidence="3">
    <location>
        <begin position="268"/>
        <end position="277"/>
    </location>
</feature>
<feature type="compositionally biased region" description="Pro residues" evidence="3">
    <location>
        <begin position="204"/>
        <end position="223"/>
    </location>
</feature>
<accession>W2SGX8</accession>
<dbReference type="OrthoDB" id="207120at2759"/>
<evidence type="ECO:0000256" key="3">
    <source>
        <dbReference type="SAM" id="MobiDB-lite"/>
    </source>
</evidence>
<feature type="compositionally biased region" description="Basic and acidic residues" evidence="3">
    <location>
        <begin position="248"/>
        <end position="267"/>
    </location>
</feature>
<feature type="compositionally biased region" description="Acidic residues" evidence="3">
    <location>
        <begin position="364"/>
        <end position="382"/>
    </location>
</feature>
<feature type="compositionally biased region" description="Basic and acidic residues" evidence="3">
    <location>
        <begin position="710"/>
        <end position="723"/>
    </location>
</feature>
<dbReference type="VEuPathDB" id="FungiDB:HMPREF1541_01324"/>
<dbReference type="eggNOG" id="ENOG502QQMM">
    <property type="taxonomic scope" value="Eukaryota"/>
</dbReference>
<dbReference type="InterPro" id="IPR050670">
    <property type="entry name" value="STAM"/>
</dbReference>
<dbReference type="Pfam" id="PF25459">
    <property type="entry name" value="AIM3_BBC1_C"/>
    <property type="match status" value="1"/>
</dbReference>
<keyword evidence="6" id="KW-1185">Reference proteome</keyword>
<dbReference type="PROSITE" id="PS50002">
    <property type="entry name" value="SH3"/>
    <property type="match status" value="1"/>
</dbReference>
<feature type="region of interest" description="Disordered" evidence="3">
    <location>
        <begin position="64"/>
        <end position="915"/>
    </location>
</feature>
<dbReference type="AlphaFoldDB" id="W2SGX8"/>
<name>W2SGX8_CYPE1</name>
<feature type="compositionally biased region" description="Low complexity" evidence="3">
    <location>
        <begin position="140"/>
        <end position="156"/>
    </location>
</feature>
<dbReference type="STRING" id="1220924.W2SGX8"/>
<feature type="compositionally biased region" description="Basic and acidic residues" evidence="3">
    <location>
        <begin position="313"/>
        <end position="328"/>
    </location>
</feature>
<dbReference type="Proteomes" id="UP000030752">
    <property type="component" value="Unassembled WGS sequence"/>
</dbReference>
<dbReference type="PANTHER" id="PTHR45929:SF6">
    <property type="entry name" value="SH3 DOMAIN PROTEIN (AFU_ORTHOLOGUE AFUA_2G10320)"/>
    <property type="match status" value="1"/>
</dbReference>
<dbReference type="GeneID" id="19968663"/>
<feature type="compositionally biased region" description="Low complexity" evidence="3">
    <location>
        <begin position="176"/>
        <end position="191"/>
    </location>
</feature>
<feature type="compositionally biased region" description="Pro residues" evidence="3">
    <location>
        <begin position="778"/>
        <end position="788"/>
    </location>
</feature>
<proteinExistence type="predicted"/>
<dbReference type="RefSeq" id="XP_008711846.1">
    <property type="nucleotide sequence ID" value="XM_008713624.1"/>
</dbReference>
<feature type="compositionally biased region" description="Acidic residues" evidence="3">
    <location>
        <begin position="686"/>
        <end position="703"/>
    </location>
</feature>
<evidence type="ECO:0000259" key="4">
    <source>
        <dbReference type="PROSITE" id="PS50002"/>
    </source>
</evidence>
<feature type="compositionally biased region" description="Basic and acidic residues" evidence="3">
    <location>
        <begin position="464"/>
        <end position="473"/>
    </location>
</feature>
<dbReference type="InParanoid" id="W2SGX8"/>
<evidence type="ECO:0000313" key="5">
    <source>
        <dbReference type="EMBL" id="ETN47134.1"/>
    </source>
</evidence>
<feature type="compositionally biased region" description="Basic and acidic residues" evidence="3">
    <location>
        <begin position="637"/>
        <end position="648"/>
    </location>
</feature>
<feature type="compositionally biased region" description="Low complexity" evidence="3">
    <location>
        <begin position="649"/>
        <end position="660"/>
    </location>
</feature>
<feature type="domain" description="SH3" evidence="4">
    <location>
        <begin position="3"/>
        <end position="67"/>
    </location>
</feature>
<feature type="compositionally biased region" description="Pro residues" evidence="3">
    <location>
        <begin position="568"/>
        <end position="596"/>
    </location>
</feature>
<feature type="compositionally biased region" description="Polar residues" evidence="3">
    <location>
        <begin position="329"/>
        <end position="344"/>
    </location>
</feature>
<dbReference type="InterPro" id="IPR036028">
    <property type="entry name" value="SH3-like_dom_sf"/>
</dbReference>
<feature type="compositionally biased region" description="Basic and acidic residues" evidence="3">
    <location>
        <begin position="424"/>
        <end position="436"/>
    </location>
</feature>
<feature type="compositionally biased region" description="Basic and acidic residues" evidence="3">
    <location>
        <begin position="278"/>
        <end position="288"/>
    </location>
</feature>
<organism evidence="5 6">
    <name type="scientific">Cyphellophora europaea (strain CBS 101466)</name>
    <name type="common">Phialophora europaea</name>
    <dbReference type="NCBI Taxonomy" id="1220924"/>
    <lineage>
        <taxon>Eukaryota</taxon>
        <taxon>Fungi</taxon>
        <taxon>Dikarya</taxon>
        <taxon>Ascomycota</taxon>
        <taxon>Pezizomycotina</taxon>
        <taxon>Eurotiomycetes</taxon>
        <taxon>Chaetothyriomycetidae</taxon>
        <taxon>Chaetothyriales</taxon>
        <taxon>Cyphellophoraceae</taxon>
        <taxon>Cyphellophora</taxon>
    </lineage>
</organism>
<keyword evidence="1 2" id="KW-0728">SH3 domain</keyword>
<feature type="compositionally biased region" description="Basic and acidic residues" evidence="3">
    <location>
        <begin position="993"/>
        <end position="1009"/>
    </location>
</feature>
<evidence type="ECO:0000256" key="2">
    <source>
        <dbReference type="PROSITE-ProRule" id="PRU00192"/>
    </source>
</evidence>
<feature type="compositionally biased region" description="Pro residues" evidence="3">
    <location>
        <begin position="661"/>
        <end position="671"/>
    </location>
</feature>
<protein>
    <recommendedName>
        <fullName evidence="4">SH3 domain-containing protein</fullName>
    </recommendedName>
</protein>
<feature type="compositionally biased region" description="Gly residues" evidence="3">
    <location>
        <begin position="438"/>
        <end position="452"/>
    </location>
</feature>
<dbReference type="SMART" id="SM00326">
    <property type="entry name" value="SH3"/>
    <property type="match status" value="1"/>
</dbReference>
<sequence length="1176" mass="127626">MPAVPFKVKAVYEYHSEEPDDLNFPIGQIITVTDDADEDWYTGEYNSASGEKVEGIFPRNFVEKYEPAIPSRPTRAPKRAPAPEPAPEPAQASEDSAQEQHAVPIAEPEPDVPKAAPEPVEPVEEPVAPKAADPSPPAPAAAAAAAPPTSKPAVSKPGPPPVAEKPTTSSFKDRIAAFNKPAAAPVAPFKPGGNTSGFIKKPFVAPPPSKNSYVPPPREPPPQKVYQREEEATGQDENRVVPPPPPQRLEEAADEDQPKPTSLKERIALLQKQQLEQAQKHADAVQKKEKPKKPPKKRVESTEDPEAPPVEGDLEKADTNETVGRKSSDLAQESKTGLPSASRQDSAHIGPTPQPVRELVSDTNDADDSEAADTEDAQETSTEEERPRSKGAAISAAHVEPKKEVSAPAEDNDEDTEEEEEDPDVRRRRELRDRMARLGGGVGMMGMFGPPGGAAPPPARKSRPSQEHSRASEEQSPEETSRAPPVPIMALPGMSNQVPRRTEEPADEDSDEEDETAQPTPREAPKQADLEDDYISQPPPPPRRSDTTRSSASIDRQAPLPPQRENRAPPPPLPETRAVPPPPPSSGRAVPLPPPVATQALEQNESHAASPSSARSRRSEEQPMSPSGAPPVPGGRPRPDVVRKHSEDPSLSSSVTSPTTRAPPPPPPGPPSRRTTTDVSSPQTQQDDDSEDEVTEYDGDYDTDIASSAKHKDALKSHNRDSSIDDGVLTDDATKSPKSPPSRTVPPLPPLPVQHTVPPPPPPTQAPPSRKSTDIPRTAPPPVPPPAMPQHDDDDYDPYRYNAPSQGLPTPQLDDIYKNMPPGADREEEDMYGGSTQPPRMPPPPPAERSLPPPPTERAAPPPPPMERPAPPPPSLPSAEPHATLPKQSSEVRRSTTISRRSMEHARPSGEGFMAQDLDLGHSSFWWTQPNLLPPSVANRSDILYEIEENASATRAGRTAISKDIFVIYNDYSRTHINATFDKEDPSQVALEQTHERPPSTPRKDQLEVSSERFGAPIASAASNFGHQGAMVGDGSAQGFIYELLRPFPNALPPIGTRAYGALVYANLANASTQQYDEIRAGDIISFRNAKFSGHKGGFNAKYSLEAGKPDHVAVVVDWDGTKKKVRAWEQRSEDDRKEKKKAKVREESYRMGDLKSGEVRVWRIMGRDYVGWDKS</sequence>
<dbReference type="HOGENOM" id="CLU_003021_1_0_1"/>
<feature type="compositionally biased region" description="Acidic residues" evidence="3">
    <location>
        <begin position="505"/>
        <end position="516"/>
    </location>
</feature>
<feature type="compositionally biased region" description="Pro residues" evidence="3">
    <location>
        <begin position="839"/>
        <end position="876"/>
    </location>
</feature>
<dbReference type="EMBL" id="KB822711">
    <property type="protein sequence ID" value="ETN47134.1"/>
    <property type="molecule type" value="Genomic_DNA"/>
</dbReference>
<feature type="region of interest" description="Disordered" evidence="3">
    <location>
        <begin position="981"/>
        <end position="1009"/>
    </location>
</feature>
<dbReference type="InterPro" id="IPR057402">
    <property type="entry name" value="AIM3_BBC1_C"/>
</dbReference>
<gene>
    <name evidence="5" type="ORF">HMPREF1541_01324</name>
</gene>
<dbReference type="Pfam" id="PF00018">
    <property type="entry name" value="SH3_1"/>
    <property type="match status" value="1"/>
</dbReference>
<dbReference type="InterPro" id="IPR001452">
    <property type="entry name" value="SH3_domain"/>
</dbReference>
<dbReference type="SUPFAM" id="SSF50044">
    <property type="entry name" value="SH3-domain"/>
    <property type="match status" value="1"/>
</dbReference>
<dbReference type="Gene3D" id="2.30.30.40">
    <property type="entry name" value="SH3 Domains"/>
    <property type="match status" value="1"/>
</dbReference>
<reference evidence="5 6" key="1">
    <citation type="submission" date="2013-03" db="EMBL/GenBank/DDBJ databases">
        <title>The Genome Sequence of Phialophora europaea CBS 101466.</title>
        <authorList>
            <consortium name="The Broad Institute Genomics Platform"/>
            <person name="Cuomo C."/>
            <person name="de Hoog S."/>
            <person name="Gorbushina A."/>
            <person name="Walker B."/>
            <person name="Young S.K."/>
            <person name="Zeng Q."/>
            <person name="Gargeya S."/>
            <person name="Fitzgerald M."/>
            <person name="Haas B."/>
            <person name="Abouelleil A."/>
            <person name="Allen A.W."/>
            <person name="Alvarado L."/>
            <person name="Arachchi H.M."/>
            <person name="Berlin A.M."/>
            <person name="Chapman S.B."/>
            <person name="Gainer-Dewar J."/>
            <person name="Goldberg J."/>
            <person name="Griggs A."/>
            <person name="Gujja S."/>
            <person name="Hansen M."/>
            <person name="Howarth C."/>
            <person name="Imamovic A."/>
            <person name="Ireland A."/>
            <person name="Larimer J."/>
            <person name="McCowan C."/>
            <person name="Murphy C."/>
            <person name="Pearson M."/>
            <person name="Poon T.W."/>
            <person name="Priest M."/>
            <person name="Roberts A."/>
            <person name="Saif S."/>
            <person name="Shea T."/>
            <person name="Sisk P."/>
            <person name="Sykes S."/>
            <person name="Wortman J."/>
            <person name="Nusbaum C."/>
            <person name="Birren B."/>
        </authorList>
    </citation>
    <scope>NUCLEOTIDE SEQUENCE [LARGE SCALE GENOMIC DNA]</scope>
    <source>
        <strain evidence="5 6">CBS 101466</strain>
    </source>
</reference>
<dbReference type="FunCoup" id="W2SGX8">
    <property type="interactions" value="146"/>
</dbReference>
<dbReference type="InterPro" id="IPR035552">
    <property type="entry name" value="Mti1_SH3"/>
</dbReference>
<feature type="compositionally biased region" description="Pro residues" evidence="3">
    <location>
        <begin position="738"/>
        <end position="766"/>
    </location>
</feature>
<evidence type="ECO:0000256" key="1">
    <source>
        <dbReference type="ARBA" id="ARBA00022443"/>
    </source>
</evidence>
<dbReference type="PANTHER" id="PTHR45929">
    <property type="entry name" value="JAK PATHWAY SIGNAL TRANSDUCTION ADAPTOR MOLECULE"/>
    <property type="match status" value="1"/>
</dbReference>
<feature type="compositionally biased region" description="Acidic residues" evidence="3">
    <location>
        <begin position="410"/>
        <end position="423"/>
    </location>
</feature>
<feature type="compositionally biased region" description="Basic and acidic residues" evidence="3">
    <location>
        <begin position="226"/>
        <end position="239"/>
    </location>
</feature>